<evidence type="ECO:0000313" key="1">
    <source>
        <dbReference type="EMBL" id="MEK8073484.1"/>
    </source>
</evidence>
<dbReference type="EMBL" id="JBBPCN010000001">
    <property type="protein sequence ID" value="MEK8073484.1"/>
    <property type="molecule type" value="Genomic_DNA"/>
</dbReference>
<reference evidence="1 2" key="1">
    <citation type="submission" date="2024-03" db="EMBL/GenBank/DDBJ databases">
        <title>Rhodococcus navarretei sp. nov. and Pseudarthrobacter quantumdoti sp. nov., two new species with the ability to biosynthesize Quantum Dots isolated from soil samples at Union Glacier, Antarctica.</title>
        <authorList>
            <person name="Vargas M."/>
        </authorList>
    </citation>
    <scope>NUCLEOTIDE SEQUENCE [LARGE SCALE GENOMIC DNA]</scope>
    <source>
        <strain evidence="1 2">EXRC-4A-4</strain>
    </source>
</reference>
<dbReference type="Proteomes" id="UP001456513">
    <property type="component" value="Unassembled WGS sequence"/>
</dbReference>
<accession>A0ABU9D222</accession>
<protein>
    <recommendedName>
        <fullName evidence="3">RES domain-containing protein</fullName>
    </recommendedName>
</protein>
<gene>
    <name evidence="1" type="ORF">AABD04_21805</name>
</gene>
<comment type="caution">
    <text evidence="1">The sequence shown here is derived from an EMBL/GenBank/DDBJ whole genome shotgun (WGS) entry which is preliminary data.</text>
</comment>
<dbReference type="RefSeq" id="WP_341442440.1">
    <property type="nucleotide sequence ID" value="NZ_JBBPCN010000001.1"/>
</dbReference>
<organism evidence="1 2">
    <name type="scientific">Rhodococcus navarretei</name>
    <dbReference type="NCBI Taxonomy" id="3128981"/>
    <lineage>
        <taxon>Bacteria</taxon>
        <taxon>Bacillati</taxon>
        <taxon>Actinomycetota</taxon>
        <taxon>Actinomycetes</taxon>
        <taxon>Mycobacteriales</taxon>
        <taxon>Nocardiaceae</taxon>
        <taxon>Rhodococcus</taxon>
    </lineage>
</organism>
<sequence>MHTPSTAANHPRGTIGLDLYWLPLGAGGRSVRWNGRILEGASALIDHRTAHDLYHSALVIHLPPNRYVVEMTPVWNEPAVDRGVVVEGPVGMRFAQRYGIGRYEVHCWKNGTIADIGEAVESPRRLATDASSCRRAIDAAESVPGLIWGRDERRTGERWNSNSVVAWVLMRSGVDASSIHPPVNGAAPGWNAGVVAGAFDALDCKTTVRRHS</sequence>
<evidence type="ECO:0008006" key="3">
    <source>
        <dbReference type="Google" id="ProtNLM"/>
    </source>
</evidence>
<name>A0ABU9D222_9NOCA</name>
<evidence type="ECO:0000313" key="2">
    <source>
        <dbReference type="Proteomes" id="UP001456513"/>
    </source>
</evidence>
<keyword evidence="2" id="KW-1185">Reference proteome</keyword>
<proteinExistence type="predicted"/>